<keyword evidence="4" id="KW-1185">Reference proteome</keyword>
<protein>
    <submittedName>
        <fullName evidence="3">Uncharacterized protein</fullName>
    </submittedName>
</protein>
<feature type="compositionally biased region" description="Pro residues" evidence="2">
    <location>
        <begin position="47"/>
        <end position="57"/>
    </location>
</feature>
<evidence type="ECO:0000313" key="4">
    <source>
        <dbReference type="Proteomes" id="UP001066276"/>
    </source>
</evidence>
<keyword evidence="1" id="KW-0175">Coiled coil</keyword>
<feature type="region of interest" description="Disordered" evidence="2">
    <location>
        <begin position="32"/>
        <end position="122"/>
    </location>
</feature>
<organism evidence="3 4">
    <name type="scientific">Pleurodeles waltl</name>
    <name type="common">Iberian ribbed newt</name>
    <dbReference type="NCBI Taxonomy" id="8319"/>
    <lineage>
        <taxon>Eukaryota</taxon>
        <taxon>Metazoa</taxon>
        <taxon>Chordata</taxon>
        <taxon>Craniata</taxon>
        <taxon>Vertebrata</taxon>
        <taxon>Euteleostomi</taxon>
        <taxon>Amphibia</taxon>
        <taxon>Batrachia</taxon>
        <taxon>Caudata</taxon>
        <taxon>Salamandroidea</taxon>
        <taxon>Salamandridae</taxon>
        <taxon>Pleurodelinae</taxon>
        <taxon>Pleurodeles</taxon>
    </lineage>
</organism>
<reference evidence="3" key="1">
    <citation type="journal article" date="2022" name="bioRxiv">
        <title>Sequencing and chromosome-scale assembly of the giantPleurodeles waltlgenome.</title>
        <authorList>
            <person name="Brown T."/>
            <person name="Elewa A."/>
            <person name="Iarovenko S."/>
            <person name="Subramanian E."/>
            <person name="Araus A.J."/>
            <person name="Petzold A."/>
            <person name="Susuki M."/>
            <person name="Suzuki K.-i.T."/>
            <person name="Hayashi T."/>
            <person name="Toyoda A."/>
            <person name="Oliveira C."/>
            <person name="Osipova E."/>
            <person name="Leigh N.D."/>
            <person name="Simon A."/>
            <person name="Yun M.H."/>
        </authorList>
    </citation>
    <scope>NUCLEOTIDE SEQUENCE</scope>
    <source>
        <strain evidence="3">20211129_DDA</strain>
        <tissue evidence="3">Liver</tissue>
    </source>
</reference>
<feature type="compositionally biased region" description="Basic and acidic residues" evidence="2">
    <location>
        <begin position="98"/>
        <end position="109"/>
    </location>
</feature>
<evidence type="ECO:0000313" key="3">
    <source>
        <dbReference type="EMBL" id="KAJ1091080.1"/>
    </source>
</evidence>
<comment type="caution">
    <text evidence="3">The sequence shown here is derived from an EMBL/GenBank/DDBJ whole genome shotgun (WGS) entry which is preliminary data.</text>
</comment>
<evidence type="ECO:0000256" key="1">
    <source>
        <dbReference type="SAM" id="Coils"/>
    </source>
</evidence>
<dbReference type="EMBL" id="JANPWB010000015">
    <property type="protein sequence ID" value="KAJ1091080.1"/>
    <property type="molecule type" value="Genomic_DNA"/>
</dbReference>
<feature type="compositionally biased region" description="Low complexity" evidence="2">
    <location>
        <begin position="58"/>
        <end position="67"/>
    </location>
</feature>
<dbReference type="Proteomes" id="UP001066276">
    <property type="component" value="Chromosome 11"/>
</dbReference>
<proteinExistence type="predicted"/>
<gene>
    <name evidence="3" type="ORF">NDU88_004208</name>
</gene>
<name>A0AAV7LHL2_PLEWA</name>
<feature type="compositionally biased region" description="Basic and acidic residues" evidence="2">
    <location>
        <begin position="32"/>
        <end position="46"/>
    </location>
</feature>
<evidence type="ECO:0000256" key="2">
    <source>
        <dbReference type="SAM" id="MobiDB-lite"/>
    </source>
</evidence>
<dbReference type="AlphaFoldDB" id="A0AAV7LHL2"/>
<accession>A0AAV7LHL2</accession>
<feature type="coiled-coil region" evidence="1">
    <location>
        <begin position="153"/>
        <end position="180"/>
    </location>
</feature>
<sequence>MRTRRFFRSLKSNIVVWLARVFSDTKENVIVREPKEAATQEQEKPPEQVPEEPPPYGIYPILPAGGYQDPERAEPEEDRTDVKRAGRAPSPAPTATWVDHEQKRRDRATPKSLHTRGQARRSRNLDPLRGQWTTGHIILKLGDTSAGTLREAAGEWMQEEREMEKEMERLRHDKDEMRWKGEWGRKQKMRNGTKGLK</sequence>
<feature type="compositionally biased region" description="Basic residues" evidence="2">
    <location>
        <begin position="113"/>
        <end position="122"/>
    </location>
</feature>